<organism evidence="1 2">
    <name type="scientific">Ambispora gerdemannii</name>
    <dbReference type="NCBI Taxonomy" id="144530"/>
    <lineage>
        <taxon>Eukaryota</taxon>
        <taxon>Fungi</taxon>
        <taxon>Fungi incertae sedis</taxon>
        <taxon>Mucoromycota</taxon>
        <taxon>Glomeromycotina</taxon>
        <taxon>Glomeromycetes</taxon>
        <taxon>Archaeosporales</taxon>
        <taxon>Ambisporaceae</taxon>
        <taxon>Ambispora</taxon>
    </lineage>
</organism>
<accession>A0A9N9CGB4</accession>
<protein>
    <submittedName>
        <fullName evidence="1">9171_t:CDS:1</fullName>
    </submittedName>
</protein>
<name>A0A9N9CGB4_9GLOM</name>
<reference evidence="1" key="1">
    <citation type="submission" date="2021-06" db="EMBL/GenBank/DDBJ databases">
        <authorList>
            <person name="Kallberg Y."/>
            <person name="Tangrot J."/>
            <person name="Rosling A."/>
        </authorList>
    </citation>
    <scope>NUCLEOTIDE SEQUENCE</scope>
    <source>
        <strain evidence="1">MT106</strain>
    </source>
</reference>
<keyword evidence="2" id="KW-1185">Reference proteome</keyword>
<dbReference type="EMBL" id="CAJVPL010002061">
    <property type="protein sequence ID" value="CAG8597922.1"/>
    <property type="molecule type" value="Genomic_DNA"/>
</dbReference>
<evidence type="ECO:0000313" key="2">
    <source>
        <dbReference type="Proteomes" id="UP000789831"/>
    </source>
</evidence>
<dbReference type="Proteomes" id="UP000789831">
    <property type="component" value="Unassembled WGS sequence"/>
</dbReference>
<evidence type="ECO:0000313" key="1">
    <source>
        <dbReference type="EMBL" id="CAG8597922.1"/>
    </source>
</evidence>
<gene>
    <name evidence="1" type="ORF">AGERDE_LOCUS8946</name>
</gene>
<proteinExistence type="predicted"/>
<dbReference type="OrthoDB" id="10630957at2759"/>
<comment type="caution">
    <text evidence="1">The sequence shown here is derived from an EMBL/GenBank/DDBJ whole genome shotgun (WGS) entry which is preliminary data.</text>
</comment>
<feature type="non-terminal residue" evidence="1">
    <location>
        <position position="216"/>
    </location>
</feature>
<dbReference type="AlphaFoldDB" id="A0A9N9CGB4"/>
<sequence>MNKEEELVPFTDEQELNYAFNGCVCYINNGYLSFCSIEEFRNRKEADFEDISFEYYVENKQITHSFYASLVKNKREIKKKNFQDDLARRYGRSELKFHDNVAKQRILDFIGKGKCNISAQSPYLRDKQKELENIYSYLTNEQKLTILNSGLDNLQINTTEKKKELLDIRTALKQEERNFNLSISEKEDILRLITSKISSEQLKSYEAYGVPIYNAA</sequence>